<keyword evidence="1" id="KW-0732">Signal</keyword>
<feature type="chain" id="PRO_5002981666" description="Ice-binding protein C-terminal domain-containing protein" evidence="1">
    <location>
        <begin position="27"/>
        <end position="241"/>
    </location>
</feature>
<feature type="domain" description="Ice-binding protein C-terminal" evidence="2">
    <location>
        <begin position="209"/>
        <end position="233"/>
    </location>
</feature>
<dbReference type="AlphaFoldDB" id="C7RNR2"/>
<reference evidence="3" key="2">
    <citation type="submission" date="2009-09" db="EMBL/GenBank/DDBJ databases">
        <title>Complete sequence of chromosome of Candidatus Accumulibacter phosphatis clade IIA str. UW-1.</title>
        <authorList>
            <consortium name="US DOE Joint Genome Institute"/>
            <person name="Martin H.G."/>
            <person name="Ivanova N."/>
            <person name="Kunin V."/>
            <person name="Warnecke F."/>
            <person name="Barry K."/>
            <person name="He S."/>
            <person name="Salamov A."/>
            <person name="Szeto E."/>
            <person name="Dalin E."/>
            <person name="Pangilinan J.L."/>
            <person name="Lapidus A."/>
            <person name="Lowry S."/>
            <person name="Kyrpides N.C."/>
            <person name="McMahon K.D."/>
            <person name="Hugenholtz P."/>
        </authorList>
    </citation>
    <scope>NUCLEOTIDE SEQUENCE [LARGE SCALE GENOMIC DNA]</scope>
    <source>
        <strain evidence="3">UW-1</strain>
    </source>
</reference>
<feature type="signal peptide" evidence="1">
    <location>
        <begin position="1"/>
        <end position="26"/>
    </location>
</feature>
<proteinExistence type="predicted"/>
<dbReference type="InterPro" id="IPR013424">
    <property type="entry name" value="Ice-binding_C"/>
</dbReference>
<dbReference type="Pfam" id="PF07589">
    <property type="entry name" value="PEP-CTERM"/>
    <property type="match status" value="1"/>
</dbReference>
<sequence length="241" mass="24554" precursor="true">MKIFTTLARHRATSVALMMAAGSLTALDVAAAVPIPGLFSTGTDNVGAVLLAGAADTHYALSKSGGDGPSVGTSGFVAPDSGFPIGYWVANTATSKWLAPAVNAAATYDATSNGIYTWTLSFNLSGYDPLSASFSGRWATDNSGQIKLNGTLLAVGSSSGFNTWTNFSSTGGSFATGLNTLDFIVTNLAQSGGNPTGLQVQFLSSSVTPVPEPESYGMLLAGLGLVGFVTRRRLLHSGVLA</sequence>
<accession>C7RNR2</accession>
<gene>
    <name evidence="3" type="ordered locus">CAP2UW1_0860</name>
</gene>
<evidence type="ECO:0000313" key="3">
    <source>
        <dbReference type="EMBL" id="ACV34198.1"/>
    </source>
</evidence>
<dbReference type="EMBL" id="CP001715">
    <property type="protein sequence ID" value="ACV34198.1"/>
    <property type="molecule type" value="Genomic_DNA"/>
</dbReference>
<dbReference type="KEGG" id="app:CAP2UW1_0860"/>
<reference evidence="3" key="1">
    <citation type="submission" date="2009-08" db="EMBL/GenBank/DDBJ databases">
        <authorList>
            <consortium name="US DOE Joint Genome Institute"/>
            <person name="Lucas S."/>
            <person name="Copeland A."/>
            <person name="Lapidus A."/>
            <person name="Glavina del Rio T."/>
            <person name="Dalin E."/>
            <person name="Tice H."/>
            <person name="Bruce D."/>
            <person name="Barry K."/>
            <person name="Pitluck S."/>
            <person name="Lowry S."/>
            <person name="Larimer F."/>
            <person name="Land M."/>
            <person name="Hauser L."/>
            <person name="Kyrpides N."/>
            <person name="Ivanova N."/>
            <person name="McMahon K.D."/>
            <person name="Hugenholtz P."/>
        </authorList>
    </citation>
    <scope>NUCLEOTIDE SEQUENCE</scope>
    <source>
        <strain evidence="3">UW-1</strain>
    </source>
</reference>
<protein>
    <recommendedName>
        <fullName evidence="2">Ice-binding protein C-terminal domain-containing protein</fullName>
    </recommendedName>
</protein>
<dbReference type="NCBIfam" id="TIGR02595">
    <property type="entry name" value="PEP_CTERM"/>
    <property type="match status" value="1"/>
</dbReference>
<dbReference type="HOGENOM" id="CLU_1149877_0_0_4"/>
<evidence type="ECO:0000259" key="2">
    <source>
        <dbReference type="Pfam" id="PF07589"/>
    </source>
</evidence>
<dbReference type="OrthoDB" id="8565855at2"/>
<organism evidence="3">
    <name type="scientific">Accumulibacter regalis</name>
    <dbReference type="NCBI Taxonomy" id="522306"/>
    <lineage>
        <taxon>Bacteria</taxon>
        <taxon>Pseudomonadati</taxon>
        <taxon>Pseudomonadota</taxon>
        <taxon>Betaproteobacteria</taxon>
        <taxon>Candidatus Accumulibacter</taxon>
    </lineage>
</organism>
<dbReference type="STRING" id="522306.CAP2UW1_0860"/>
<dbReference type="eggNOG" id="ENOG5032PUE">
    <property type="taxonomic scope" value="Bacteria"/>
</dbReference>
<evidence type="ECO:0000256" key="1">
    <source>
        <dbReference type="SAM" id="SignalP"/>
    </source>
</evidence>
<name>C7RNR2_ACCRE</name>